<dbReference type="Gene3D" id="3.20.20.70">
    <property type="entry name" value="Aldolase class I"/>
    <property type="match status" value="1"/>
</dbReference>
<sequence length="197" mass="21743">MKLITITLPVFFEKEAEAITSLFDAGLEILHLRKPGASYEDMEKLLNKLPSEYLERIVTHEHFQLASFLNLKGIHLNGRNPVAPAGFTGHISRSCHSLEEVSKYKTTCDYVFLSPIYDSISKKGYSSAYTPDTLQKARQAGIIDAKVMALGGVTAAHFPEISSSGFGGAVLLGDMWKRTGTDFIGHFKELLRSASLF</sequence>
<accession>A0A1Y3YTQ2</accession>
<comment type="caution">
    <text evidence="4">The sequence shown here is derived from an EMBL/GenBank/DDBJ whole genome shotgun (WGS) entry which is preliminary data.</text>
</comment>
<dbReference type="PANTHER" id="PTHR20857:SF15">
    <property type="entry name" value="THIAMINE-PHOSPHATE SYNTHASE"/>
    <property type="match status" value="1"/>
</dbReference>
<dbReference type="GO" id="GO:0005737">
    <property type="term" value="C:cytoplasm"/>
    <property type="evidence" value="ECO:0007669"/>
    <property type="project" value="TreeGrafter"/>
</dbReference>
<dbReference type="GO" id="GO:0009228">
    <property type="term" value="P:thiamine biosynthetic process"/>
    <property type="evidence" value="ECO:0007669"/>
    <property type="project" value="UniProtKB-KW"/>
</dbReference>
<evidence type="ECO:0000256" key="2">
    <source>
        <dbReference type="ARBA" id="ARBA00022977"/>
    </source>
</evidence>
<dbReference type="Proteomes" id="UP000195386">
    <property type="component" value="Unassembled WGS sequence"/>
</dbReference>
<dbReference type="InterPro" id="IPR022998">
    <property type="entry name" value="ThiamineP_synth_TenI"/>
</dbReference>
<dbReference type="RefSeq" id="WP_087426047.1">
    <property type="nucleotide sequence ID" value="NZ_CAMMFP010000017.1"/>
</dbReference>
<reference evidence="5" key="1">
    <citation type="submission" date="2017-04" db="EMBL/GenBank/DDBJ databases">
        <title>Function of individual gut microbiota members based on whole genome sequencing of pure cultures obtained from chicken caecum.</title>
        <authorList>
            <person name="Medvecky M."/>
            <person name="Cejkova D."/>
            <person name="Polansky O."/>
            <person name="Karasova D."/>
            <person name="Kubasova T."/>
            <person name="Cizek A."/>
            <person name="Rychlik I."/>
        </authorList>
    </citation>
    <scope>NUCLEOTIDE SEQUENCE [LARGE SCALE GENOMIC DNA]</scope>
    <source>
        <strain evidence="5">An43</strain>
    </source>
</reference>
<dbReference type="AlphaFoldDB" id="A0A1Y3YTQ2"/>
<comment type="pathway">
    <text evidence="1">Cofactor biosynthesis; thiamine diphosphate biosynthesis.</text>
</comment>
<dbReference type="InterPro" id="IPR036206">
    <property type="entry name" value="ThiamineP_synth_sf"/>
</dbReference>
<dbReference type="CDD" id="cd00564">
    <property type="entry name" value="TMP_TenI"/>
    <property type="match status" value="1"/>
</dbReference>
<evidence type="ECO:0000313" key="4">
    <source>
        <dbReference type="EMBL" id="OUO01225.1"/>
    </source>
</evidence>
<protein>
    <submittedName>
        <fullName evidence="4">Thiamine phosphate synthase</fullName>
    </submittedName>
</protein>
<feature type="domain" description="Thiamine phosphate synthase/TenI" evidence="3">
    <location>
        <begin position="13"/>
        <end position="169"/>
    </location>
</feature>
<dbReference type="PANTHER" id="PTHR20857">
    <property type="entry name" value="THIAMINE-PHOSPHATE PYROPHOSPHORYLASE"/>
    <property type="match status" value="1"/>
</dbReference>
<dbReference type="GO" id="GO:0004789">
    <property type="term" value="F:thiamine-phosphate diphosphorylase activity"/>
    <property type="evidence" value="ECO:0007669"/>
    <property type="project" value="TreeGrafter"/>
</dbReference>
<name>A0A1Y3YTQ2_9BACE</name>
<dbReference type="InterPro" id="IPR013785">
    <property type="entry name" value="Aldolase_TIM"/>
</dbReference>
<dbReference type="Pfam" id="PF02581">
    <property type="entry name" value="TMP-TENI"/>
    <property type="match status" value="1"/>
</dbReference>
<organism evidence="4 5">
    <name type="scientific">Bacteroides clarus</name>
    <dbReference type="NCBI Taxonomy" id="626929"/>
    <lineage>
        <taxon>Bacteria</taxon>
        <taxon>Pseudomonadati</taxon>
        <taxon>Bacteroidota</taxon>
        <taxon>Bacteroidia</taxon>
        <taxon>Bacteroidales</taxon>
        <taxon>Bacteroidaceae</taxon>
        <taxon>Bacteroides</taxon>
    </lineage>
</organism>
<evidence type="ECO:0000256" key="1">
    <source>
        <dbReference type="ARBA" id="ARBA00004948"/>
    </source>
</evidence>
<evidence type="ECO:0000313" key="5">
    <source>
        <dbReference type="Proteomes" id="UP000195386"/>
    </source>
</evidence>
<gene>
    <name evidence="4" type="ORF">B5F97_08620</name>
</gene>
<keyword evidence="2" id="KW-0784">Thiamine biosynthesis</keyword>
<evidence type="ECO:0000259" key="3">
    <source>
        <dbReference type="Pfam" id="PF02581"/>
    </source>
</evidence>
<dbReference type="EMBL" id="NFII01000006">
    <property type="protein sequence ID" value="OUO01225.1"/>
    <property type="molecule type" value="Genomic_DNA"/>
</dbReference>
<dbReference type="SUPFAM" id="SSF51391">
    <property type="entry name" value="Thiamin phosphate synthase"/>
    <property type="match status" value="1"/>
</dbReference>
<proteinExistence type="predicted"/>